<dbReference type="GO" id="GO:0006334">
    <property type="term" value="P:nucleosome assembly"/>
    <property type="evidence" value="ECO:0007669"/>
    <property type="project" value="InterPro"/>
</dbReference>
<protein>
    <submittedName>
        <fullName evidence="4">(raccoon dog) hypothetical protein</fullName>
    </submittedName>
</protein>
<sequence length="312" mass="33801">MDTLEAVPLKQENMNAQACGAGSGSCGCITWGCITWSAGTCSSRASWLLGCAFQDHPQLSSFLNSQEREALGYLNSLEVEELGLARLGYKIKFYFGRNPYFQNKVVSLPTPLQGLPGHDLQSLSPGSPDNSRSFFGWFSNHSSIEWDKTVEIISEALWPHPLQYYLMSEGPGPSKGRRVGRAPGRPRPADPALVSPRPPSDLRLADQAARLPLSSWWPPHTGIPPSPRDFSYKNRVGPRASSHQCSALQGLTPTVYTLGTPASSVCGLLPALPGPCAGPWPFPAGRNVDTQPSSRRTSDRILKPCSCRPVAC</sequence>
<comment type="caution">
    <text evidence="4">The sequence shown here is derived from an EMBL/GenBank/DDBJ whole genome shotgun (WGS) entry which is preliminary data.</text>
</comment>
<accession>A0A811ZER0</accession>
<keyword evidence="5" id="KW-1185">Reference proteome</keyword>
<feature type="region of interest" description="Disordered" evidence="3">
    <location>
        <begin position="169"/>
        <end position="200"/>
    </location>
</feature>
<dbReference type="PANTHER" id="PTHR11875">
    <property type="entry name" value="TESTIS-SPECIFIC Y-ENCODED PROTEIN"/>
    <property type="match status" value="1"/>
</dbReference>
<evidence type="ECO:0000313" key="4">
    <source>
        <dbReference type="EMBL" id="CAD7687162.1"/>
    </source>
</evidence>
<evidence type="ECO:0000256" key="3">
    <source>
        <dbReference type="SAM" id="MobiDB-lite"/>
    </source>
</evidence>
<comment type="similarity">
    <text evidence="1 2">Belongs to the nucleosome assembly protein (NAP) family.</text>
</comment>
<gene>
    <name evidence="4" type="ORF">NYPRO_LOCUS19955</name>
</gene>
<evidence type="ECO:0000313" key="5">
    <source>
        <dbReference type="Proteomes" id="UP000645828"/>
    </source>
</evidence>
<dbReference type="InterPro" id="IPR037231">
    <property type="entry name" value="NAP-like_sf"/>
</dbReference>
<evidence type="ECO:0000256" key="2">
    <source>
        <dbReference type="RuleBase" id="RU003876"/>
    </source>
</evidence>
<dbReference type="Gene3D" id="3.30.1120.90">
    <property type="entry name" value="Nucleosome assembly protein"/>
    <property type="match status" value="2"/>
</dbReference>
<dbReference type="EMBL" id="CAJHUB010000763">
    <property type="protein sequence ID" value="CAD7687162.1"/>
    <property type="molecule type" value="Genomic_DNA"/>
</dbReference>
<dbReference type="SUPFAM" id="SSF143113">
    <property type="entry name" value="NAP-like"/>
    <property type="match status" value="1"/>
</dbReference>
<reference evidence="4" key="1">
    <citation type="submission" date="2020-12" db="EMBL/GenBank/DDBJ databases">
        <authorList>
            <consortium name="Molecular Ecology Group"/>
        </authorList>
    </citation>
    <scope>NUCLEOTIDE SEQUENCE</scope>
    <source>
        <strain evidence="4">TBG_1078</strain>
    </source>
</reference>
<dbReference type="InterPro" id="IPR002164">
    <property type="entry name" value="NAP_family"/>
</dbReference>
<evidence type="ECO:0000256" key="1">
    <source>
        <dbReference type="ARBA" id="ARBA00009947"/>
    </source>
</evidence>
<dbReference type="GO" id="GO:0005634">
    <property type="term" value="C:nucleus"/>
    <property type="evidence" value="ECO:0007669"/>
    <property type="project" value="InterPro"/>
</dbReference>
<dbReference type="Proteomes" id="UP000645828">
    <property type="component" value="Unassembled WGS sequence"/>
</dbReference>
<organism evidence="4 5">
    <name type="scientific">Nyctereutes procyonoides</name>
    <name type="common">Raccoon dog</name>
    <name type="synonym">Canis procyonoides</name>
    <dbReference type="NCBI Taxonomy" id="34880"/>
    <lineage>
        <taxon>Eukaryota</taxon>
        <taxon>Metazoa</taxon>
        <taxon>Chordata</taxon>
        <taxon>Craniata</taxon>
        <taxon>Vertebrata</taxon>
        <taxon>Euteleostomi</taxon>
        <taxon>Mammalia</taxon>
        <taxon>Eutheria</taxon>
        <taxon>Laurasiatheria</taxon>
        <taxon>Carnivora</taxon>
        <taxon>Caniformia</taxon>
        <taxon>Canidae</taxon>
        <taxon>Nyctereutes</taxon>
    </lineage>
</organism>
<dbReference type="AlphaFoldDB" id="A0A811ZER0"/>
<name>A0A811ZER0_NYCPR</name>
<proteinExistence type="inferred from homology"/>
<dbReference type="Pfam" id="PF00956">
    <property type="entry name" value="NAP"/>
    <property type="match status" value="1"/>
</dbReference>